<evidence type="ECO:0000256" key="3">
    <source>
        <dbReference type="ARBA" id="ARBA00022729"/>
    </source>
</evidence>
<evidence type="ECO:0000313" key="7">
    <source>
        <dbReference type="EMBL" id="MFG6463660.1"/>
    </source>
</evidence>
<evidence type="ECO:0000256" key="5">
    <source>
        <dbReference type="ARBA" id="ARBA00023237"/>
    </source>
</evidence>
<comment type="subcellular location">
    <subcellularLocation>
        <location evidence="1">Cell outer membrane</location>
    </subcellularLocation>
</comment>
<dbReference type="PANTHER" id="PTHR38776:SF1">
    <property type="entry name" value="MLTA-INTERACTING PROTEIN-RELATED"/>
    <property type="match status" value="1"/>
</dbReference>
<name>A0ABW7GNY3_9BURK</name>
<protein>
    <submittedName>
        <fullName evidence="7">MipA/OmpV family protein</fullName>
    </submittedName>
</protein>
<keyword evidence="8" id="KW-1185">Reference proteome</keyword>
<evidence type="ECO:0000256" key="6">
    <source>
        <dbReference type="SAM" id="SignalP"/>
    </source>
</evidence>
<gene>
    <name evidence="7" type="ORF">ACG04Q_18945</name>
</gene>
<dbReference type="InterPro" id="IPR010583">
    <property type="entry name" value="MipA"/>
</dbReference>
<dbReference type="PANTHER" id="PTHR38776">
    <property type="entry name" value="MLTA-INTERACTING PROTEIN-RELATED"/>
    <property type="match status" value="1"/>
</dbReference>
<dbReference type="RefSeq" id="WP_394512828.1">
    <property type="nucleotide sequence ID" value="NZ_JBIGHX010000007.1"/>
</dbReference>
<evidence type="ECO:0000256" key="2">
    <source>
        <dbReference type="ARBA" id="ARBA00005722"/>
    </source>
</evidence>
<proteinExistence type="inferred from homology"/>
<feature type="signal peptide" evidence="6">
    <location>
        <begin position="1"/>
        <end position="21"/>
    </location>
</feature>
<evidence type="ECO:0000256" key="4">
    <source>
        <dbReference type="ARBA" id="ARBA00023136"/>
    </source>
</evidence>
<sequence>MKYRLLFSCLALAGLSLNASAADAPPAKTSTLTIGAGVGVSPRFAGSKENQVGLAPLLDYQHESGFFASTMRGVGWGTETDVFKFSAALGARGERSDKKRNVLGTGGGSDELKGMGKVKASAVGLFSAGFKLGDSAELRAALELPLTQRENGRALHLGAELPLLQGKQDSLSLSASASYGDAKYLRTYFGVTPTQSAASGYALFTPKAGFYKTELNLAWTHRVDDHWSVVTTGGVSHLLGDAGKSPLARRKTAPEGAVLLTYTY</sequence>
<evidence type="ECO:0000256" key="1">
    <source>
        <dbReference type="ARBA" id="ARBA00004442"/>
    </source>
</evidence>
<keyword evidence="4" id="KW-0472">Membrane</keyword>
<dbReference type="Proteomes" id="UP001606302">
    <property type="component" value="Unassembled WGS sequence"/>
</dbReference>
<reference evidence="7 8" key="1">
    <citation type="submission" date="2024-08" db="EMBL/GenBank/DDBJ databases">
        <authorList>
            <person name="Lu H."/>
        </authorList>
    </citation>
    <scope>NUCLEOTIDE SEQUENCE [LARGE SCALE GENOMIC DNA]</scope>
    <source>
        <strain evidence="7 8">DXS20W</strain>
    </source>
</reference>
<evidence type="ECO:0000313" key="8">
    <source>
        <dbReference type="Proteomes" id="UP001606302"/>
    </source>
</evidence>
<comment type="similarity">
    <text evidence="2">Belongs to the MipA/OmpV family.</text>
</comment>
<keyword evidence="5" id="KW-0998">Cell outer membrane</keyword>
<comment type="caution">
    <text evidence="7">The sequence shown here is derived from an EMBL/GenBank/DDBJ whole genome shotgun (WGS) entry which is preliminary data.</text>
</comment>
<feature type="chain" id="PRO_5047149237" evidence="6">
    <location>
        <begin position="22"/>
        <end position="264"/>
    </location>
</feature>
<keyword evidence="3 6" id="KW-0732">Signal</keyword>
<dbReference type="EMBL" id="JBIGHX010000007">
    <property type="protein sequence ID" value="MFG6463660.1"/>
    <property type="molecule type" value="Genomic_DNA"/>
</dbReference>
<accession>A0ABW7GNY3</accession>
<dbReference type="Pfam" id="PF06629">
    <property type="entry name" value="MipA"/>
    <property type="match status" value="1"/>
</dbReference>
<organism evidence="7 8">
    <name type="scientific">Pelomonas lactea</name>
    <dbReference type="NCBI Taxonomy" id="3299030"/>
    <lineage>
        <taxon>Bacteria</taxon>
        <taxon>Pseudomonadati</taxon>
        <taxon>Pseudomonadota</taxon>
        <taxon>Betaproteobacteria</taxon>
        <taxon>Burkholderiales</taxon>
        <taxon>Sphaerotilaceae</taxon>
        <taxon>Roseateles</taxon>
    </lineage>
</organism>